<evidence type="ECO:0000259" key="6">
    <source>
        <dbReference type="SMART" id="SM00534"/>
    </source>
</evidence>
<dbReference type="GO" id="GO:0007131">
    <property type="term" value="P:reciprocal meiotic recombination"/>
    <property type="evidence" value="ECO:0007669"/>
    <property type="project" value="TreeGrafter"/>
</dbReference>
<dbReference type="AlphaFoldDB" id="A0A4Y7S7J1"/>
<keyword evidence="2" id="KW-0547">Nucleotide-binding</keyword>
<keyword evidence="4" id="KW-0238">DNA-binding</keyword>
<dbReference type="PANTHER" id="PTHR11361">
    <property type="entry name" value="DNA MISMATCH REPAIR PROTEIN MUTS FAMILY MEMBER"/>
    <property type="match status" value="1"/>
</dbReference>
<accession>A0A4Y7S7J1</accession>
<keyword evidence="8" id="KW-1185">Reference proteome</keyword>
<dbReference type="GO" id="GO:0005634">
    <property type="term" value="C:nucleus"/>
    <property type="evidence" value="ECO:0007669"/>
    <property type="project" value="TreeGrafter"/>
</dbReference>
<dbReference type="GO" id="GO:0140664">
    <property type="term" value="F:ATP-dependent DNA damage sensor activity"/>
    <property type="evidence" value="ECO:0007669"/>
    <property type="project" value="InterPro"/>
</dbReference>
<name>A0A4Y7S7J1_COPMI</name>
<feature type="transmembrane region" description="Helical" evidence="5">
    <location>
        <begin position="12"/>
        <end position="31"/>
    </location>
</feature>
<comment type="similarity">
    <text evidence="1">Belongs to the DNA mismatch repair MutS family.</text>
</comment>
<dbReference type="InterPro" id="IPR000432">
    <property type="entry name" value="DNA_mismatch_repair_MutS_C"/>
</dbReference>
<reference evidence="7 8" key="1">
    <citation type="journal article" date="2019" name="Nat. Ecol. Evol.">
        <title>Megaphylogeny resolves global patterns of mushroom evolution.</title>
        <authorList>
            <person name="Varga T."/>
            <person name="Krizsan K."/>
            <person name="Foldi C."/>
            <person name="Dima B."/>
            <person name="Sanchez-Garcia M."/>
            <person name="Sanchez-Ramirez S."/>
            <person name="Szollosi G.J."/>
            <person name="Szarkandi J.G."/>
            <person name="Papp V."/>
            <person name="Albert L."/>
            <person name="Andreopoulos W."/>
            <person name="Angelini C."/>
            <person name="Antonin V."/>
            <person name="Barry K.W."/>
            <person name="Bougher N.L."/>
            <person name="Buchanan P."/>
            <person name="Buyck B."/>
            <person name="Bense V."/>
            <person name="Catcheside P."/>
            <person name="Chovatia M."/>
            <person name="Cooper J."/>
            <person name="Damon W."/>
            <person name="Desjardin D."/>
            <person name="Finy P."/>
            <person name="Geml J."/>
            <person name="Haridas S."/>
            <person name="Hughes K."/>
            <person name="Justo A."/>
            <person name="Karasinski D."/>
            <person name="Kautmanova I."/>
            <person name="Kiss B."/>
            <person name="Kocsube S."/>
            <person name="Kotiranta H."/>
            <person name="LaButti K.M."/>
            <person name="Lechner B.E."/>
            <person name="Liimatainen K."/>
            <person name="Lipzen A."/>
            <person name="Lukacs Z."/>
            <person name="Mihaltcheva S."/>
            <person name="Morgado L.N."/>
            <person name="Niskanen T."/>
            <person name="Noordeloos M.E."/>
            <person name="Ohm R.A."/>
            <person name="Ortiz-Santana B."/>
            <person name="Ovrebo C."/>
            <person name="Racz N."/>
            <person name="Riley R."/>
            <person name="Savchenko A."/>
            <person name="Shiryaev A."/>
            <person name="Soop K."/>
            <person name="Spirin V."/>
            <person name="Szebenyi C."/>
            <person name="Tomsovsky M."/>
            <person name="Tulloss R.E."/>
            <person name="Uehling J."/>
            <person name="Grigoriev I.V."/>
            <person name="Vagvolgyi C."/>
            <person name="Papp T."/>
            <person name="Martin F.M."/>
            <person name="Miettinen O."/>
            <person name="Hibbett D.S."/>
            <person name="Nagy L.G."/>
        </authorList>
    </citation>
    <scope>NUCLEOTIDE SEQUENCE [LARGE SCALE GENOMIC DNA]</scope>
    <source>
        <strain evidence="7 8">FP101781</strain>
    </source>
</reference>
<keyword evidence="5" id="KW-0812">Transmembrane</keyword>
<dbReference type="GO" id="GO:0006298">
    <property type="term" value="P:mismatch repair"/>
    <property type="evidence" value="ECO:0007669"/>
    <property type="project" value="InterPro"/>
</dbReference>
<dbReference type="Gene3D" id="3.40.50.300">
    <property type="entry name" value="P-loop containing nucleotide triphosphate hydrolases"/>
    <property type="match status" value="2"/>
</dbReference>
<keyword evidence="7" id="KW-0378">Hydrolase</keyword>
<dbReference type="OrthoDB" id="3053637at2759"/>
<keyword evidence="5" id="KW-0472">Membrane</keyword>
<evidence type="ECO:0000313" key="8">
    <source>
        <dbReference type="Proteomes" id="UP000298030"/>
    </source>
</evidence>
<comment type="caution">
    <text evidence="7">The sequence shown here is derived from an EMBL/GenBank/DDBJ whole genome shotgun (WGS) entry which is preliminary data.</text>
</comment>
<keyword evidence="3" id="KW-0067">ATP-binding</keyword>
<evidence type="ECO:0000256" key="4">
    <source>
        <dbReference type="ARBA" id="ARBA00023125"/>
    </source>
</evidence>
<dbReference type="Pfam" id="PF00488">
    <property type="entry name" value="MutS_V"/>
    <property type="match status" value="2"/>
</dbReference>
<evidence type="ECO:0000256" key="2">
    <source>
        <dbReference type="ARBA" id="ARBA00022741"/>
    </source>
</evidence>
<dbReference type="EMBL" id="QPFP01000316">
    <property type="protein sequence ID" value="TEB17016.1"/>
    <property type="molecule type" value="Genomic_DNA"/>
</dbReference>
<gene>
    <name evidence="7" type="ORF">FA13DRAFT_1804494</name>
</gene>
<evidence type="ECO:0000256" key="5">
    <source>
        <dbReference type="SAM" id="Phobius"/>
    </source>
</evidence>
<proteinExistence type="inferred from homology"/>
<dbReference type="GO" id="GO:0030983">
    <property type="term" value="F:mismatched DNA binding"/>
    <property type="evidence" value="ECO:0007669"/>
    <property type="project" value="InterPro"/>
</dbReference>
<organism evidence="7 8">
    <name type="scientific">Coprinellus micaceus</name>
    <name type="common">Glistening ink-cap mushroom</name>
    <name type="synonym">Coprinus micaceus</name>
    <dbReference type="NCBI Taxonomy" id="71717"/>
    <lineage>
        <taxon>Eukaryota</taxon>
        <taxon>Fungi</taxon>
        <taxon>Dikarya</taxon>
        <taxon>Basidiomycota</taxon>
        <taxon>Agaricomycotina</taxon>
        <taxon>Agaricomycetes</taxon>
        <taxon>Agaricomycetidae</taxon>
        <taxon>Agaricales</taxon>
        <taxon>Agaricineae</taxon>
        <taxon>Psathyrellaceae</taxon>
        <taxon>Coprinellus</taxon>
    </lineage>
</organism>
<dbReference type="InterPro" id="IPR027417">
    <property type="entry name" value="P-loop_NTPase"/>
</dbReference>
<sequence>MSGKSTYLRQLGLLTVMAMIGCFVPAEYASFKLFDALLTRLSNDDDLERGLSTFANEMTKVTDPHGDESAGGVGISHAIAEALISAKPCVFFATHFEELSMTLSRHPSVVNLHLSVQRTAQTATNFGMVFRYKCVDAIIPWDEFGLTVDRILDGVSEHTFHYGLFGACASSRPPPPTSFKRAAVWPRKLAELQKKQEEESEGSQIALRRKVLLRLKQVLNHSTLPDEDLLEYLKEVQRGHCQCVL</sequence>
<evidence type="ECO:0000256" key="1">
    <source>
        <dbReference type="ARBA" id="ARBA00006271"/>
    </source>
</evidence>
<dbReference type="PROSITE" id="PS51257">
    <property type="entry name" value="PROKAR_LIPOPROTEIN"/>
    <property type="match status" value="1"/>
</dbReference>
<dbReference type="GO" id="GO:0016787">
    <property type="term" value="F:hydrolase activity"/>
    <property type="evidence" value="ECO:0007669"/>
    <property type="project" value="UniProtKB-KW"/>
</dbReference>
<dbReference type="GO" id="GO:0005524">
    <property type="term" value="F:ATP binding"/>
    <property type="evidence" value="ECO:0007669"/>
    <property type="project" value="UniProtKB-KW"/>
</dbReference>
<feature type="domain" description="DNA mismatch repair proteins mutS family" evidence="6">
    <location>
        <begin position="1"/>
        <end position="157"/>
    </location>
</feature>
<dbReference type="SMART" id="SM00534">
    <property type="entry name" value="MUTSac"/>
    <property type="match status" value="1"/>
</dbReference>
<dbReference type="InterPro" id="IPR045076">
    <property type="entry name" value="MutS"/>
</dbReference>
<dbReference type="PANTHER" id="PTHR11361:SF21">
    <property type="entry name" value="MUTS PROTEIN HOMOLOG 4"/>
    <property type="match status" value="1"/>
</dbReference>
<evidence type="ECO:0000313" key="7">
    <source>
        <dbReference type="EMBL" id="TEB17016.1"/>
    </source>
</evidence>
<dbReference type="STRING" id="71717.A0A4Y7S7J1"/>
<evidence type="ECO:0000256" key="3">
    <source>
        <dbReference type="ARBA" id="ARBA00022840"/>
    </source>
</evidence>
<dbReference type="Proteomes" id="UP000298030">
    <property type="component" value="Unassembled WGS sequence"/>
</dbReference>
<protein>
    <submittedName>
        <fullName evidence="7">P-loop containing nucleoside triphosphate hydrolase protein</fullName>
    </submittedName>
</protein>
<dbReference type="SUPFAM" id="SSF52540">
    <property type="entry name" value="P-loop containing nucleoside triphosphate hydrolases"/>
    <property type="match status" value="1"/>
</dbReference>
<keyword evidence="5" id="KW-1133">Transmembrane helix</keyword>